<gene>
    <name evidence="2" type="ORF">Ae201684_018972</name>
</gene>
<proteinExistence type="predicted"/>
<protein>
    <recommendedName>
        <fullName evidence="4">START domain-containing protein</fullName>
    </recommendedName>
</protein>
<evidence type="ECO:0000313" key="2">
    <source>
        <dbReference type="EMBL" id="KAF0721692.1"/>
    </source>
</evidence>
<evidence type="ECO:0008006" key="4">
    <source>
        <dbReference type="Google" id="ProtNLM"/>
    </source>
</evidence>
<evidence type="ECO:0000256" key="1">
    <source>
        <dbReference type="SAM" id="Coils"/>
    </source>
</evidence>
<feature type="coiled-coil region" evidence="1">
    <location>
        <begin position="23"/>
        <end position="50"/>
    </location>
</feature>
<evidence type="ECO:0000313" key="3">
    <source>
        <dbReference type="Proteomes" id="UP000481153"/>
    </source>
</evidence>
<dbReference type="Proteomes" id="UP000481153">
    <property type="component" value="Unassembled WGS sequence"/>
</dbReference>
<comment type="caution">
    <text evidence="2">The sequence shown here is derived from an EMBL/GenBank/DDBJ whole genome shotgun (WGS) entry which is preliminary data.</text>
</comment>
<sequence length="324" mass="37344">MEFTPQYNDKRREAARKGMSKLRAARKREVEALMAQIENLEGVLGHLKAHPEERHRGINQFVVTRRILDQRNSALKAQVLACNRLIQLLRSWTISRQLYNGYVETHVPHDAGSRRSGFDWLTKKAYNMSLKANEYIPKRKDVADDTKVKLHLGVDENGAQSVLAFECQIQFTIFANYENVAKTWWFDLLESAPLLQSTVVEKVGDHIVYVKQEHVDLNYRRLCLAAVFLDHEKDRITITQTGIAMDDRFPFQGGESRSNGFQWIVFQHVTDNVTIVRWSILSFCPVNAKGPLSLRDMAARCGCTYDITTRIFPIERIIVIQTLH</sequence>
<dbReference type="VEuPathDB" id="FungiDB:AeMF1_016704"/>
<dbReference type="EMBL" id="VJMJ01000370">
    <property type="protein sequence ID" value="KAF0721692.1"/>
    <property type="molecule type" value="Genomic_DNA"/>
</dbReference>
<organism evidence="2 3">
    <name type="scientific">Aphanomyces euteiches</name>
    <dbReference type="NCBI Taxonomy" id="100861"/>
    <lineage>
        <taxon>Eukaryota</taxon>
        <taxon>Sar</taxon>
        <taxon>Stramenopiles</taxon>
        <taxon>Oomycota</taxon>
        <taxon>Saprolegniomycetes</taxon>
        <taxon>Saprolegniales</taxon>
        <taxon>Verrucalvaceae</taxon>
        <taxon>Aphanomyces</taxon>
    </lineage>
</organism>
<keyword evidence="1" id="KW-0175">Coiled coil</keyword>
<keyword evidence="3" id="KW-1185">Reference proteome</keyword>
<dbReference type="AlphaFoldDB" id="A0A6G0W4P0"/>
<name>A0A6G0W4P0_9STRA</name>
<reference evidence="2 3" key="1">
    <citation type="submission" date="2019-07" db="EMBL/GenBank/DDBJ databases">
        <title>Genomics analysis of Aphanomyces spp. identifies a new class of oomycete effector associated with host adaptation.</title>
        <authorList>
            <person name="Gaulin E."/>
        </authorList>
    </citation>
    <scope>NUCLEOTIDE SEQUENCE [LARGE SCALE GENOMIC DNA]</scope>
    <source>
        <strain evidence="2 3">ATCC 201684</strain>
    </source>
</reference>
<accession>A0A6G0W4P0</accession>